<protein>
    <recommendedName>
        <fullName evidence="9">Sodium/calcium exchanger membrane region domain-containing protein</fullName>
    </recommendedName>
</protein>
<evidence type="ECO:0000256" key="1">
    <source>
        <dbReference type="ARBA" id="ARBA00004127"/>
    </source>
</evidence>
<dbReference type="AlphaFoldDB" id="A0AAD5S5S0"/>
<reference evidence="10" key="1">
    <citation type="submission" date="2020-05" db="EMBL/GenBank/DDBJ databases">
        <title>Phylogenomic resolution of chytrid fungi.</title>
        <authorList>
            <person name="Stajich J.E."/>
            <person name="Amses K."/>
            <person name="Simmons R."/>
            <person name="Seto K."/>
            <person name="Myers J."/>
            <person name="Bonds A."/>
            <person name="Quandt C.A."/>
            <person name="Barry K."/>
            <person name="Liu P."/>
            <person name="Grigoriev I."/>
            <person name="Longcore J.E."/>
            <person name="James T.Y."/>
        </authorList>
    </citation>
    <scope>NUCLEOTIDE SEQUENCE</scope>
    <source>
        <strain evidence="10">JEL0318</strain>
    </source>
</reference>
<feature type="domain" description="Sodium/calcium exchanger membrane region" evidence="9">
    <location>
        <begin position="167"/>
        <end position="267"/>
    </location>
</feature>
<feature type="region of interest" description="Disordered" evidence="7">
    <location>
        <begin position="1"/>
        <end position="112"/>
    </location>
</feature>
<feature type="transmembrane region" description="Helical" evidence="8">
    <location>
        <begin position="215"/>
        <end position="238"/>
    </location>
</feature>
<feature type="transmembrane region" description="Helical" evidence="8">
    <location>
        <begin position="250"/>
        <end position="272"/>
    </location>
</feature>
<dbReference type="GO" id="GO:0006874">
    <property type="term" value="P:intracellular calcium ion homeostasis"/>
    <property type="evidence" value="ECO:0007669"/>
    <property type="project" value="TreeGrafter"/>
</dbReference>
<evidence type="ECO:0000256" key="5">
    <source>
        <dbReference type="ARBA" id="ARBA00023065"/>
    </source>
</evidence>
<evidence type="ECO:0000256" key="8">
    <source>
        <dbReference type="SAM" id="Phobius"/>
    </source>
</evidence>
<keyword evidence="4 8" id="KW-1133">Transmembrane helix</keyword>
<dbReference type="Proteomes" id="UP001212841">
    <property type="component" value="Unassembled WGS sequence"/>
</dbReference>
<evidence type="ECO:0000256" key="6">
    <source>
        <dbReference type="ARBA" id="ARBA00023136"/>
    </source>
</evidence>
<dbReference type="GO" id="GO:0015369">
    <property type="term" value="F:calcium:proton antiporter activity"/>
    <property type="evidence" value="ECO:0007669"/>
    <property type="project" value="TreeGrafter"/>
</dbReference>
<keyword evidence="3 8" id="KW-0812">Transmembrane</keyword>
<organism evidence="10 11">
    <name type="scientific">Rhizophlyctis rosea</name>
    <dbReference type="NCBI Taxonomy" id="64517"/>
    <lineage>
        <taxon>Eukaryota</taxon>
        <taxon>Fungi</taxon>
        <taxon>Fungi incertae sedis</taxon>
        <taxon>Chytridiomycota</taxon>
        <taxon>Chytridiomycota incertae sedis</taxon>
        <taxon>Chytridiomycetes</taxon>
        <taxon>Rhizophlyctidales</taxon>
        <taxon>Rhizophlyctidaceae</taxon>
        <taxon>Rhizophlyctis</taxon>
    </lineage>
</organism>
<dbReference type="InterPro" id="IPR004837">
    <property type="entry name" value="NaCa_Exmemb"/>
</dbReference>
<keyword evidence="2" id="KW-0813">Transport</keyword>
<accession>A0AAD5S5S0</accession>
<evidence type="ECO:0000256" key="2">
    <source>
        <dbReference type="ARBA" id="ARBA00022448"/>
    </source>
</evidence>
<dbReference type="InterPro" id="IPR004713">
    <property type="entry name" value="CaH_exchang"/>
</dbReference>
<dbReference type="PANTHER" id="PTHR31503">
    <property type="entry name" value="VACUOLAR CALCIUM ION TRANSPORTER"/>
    <property type="match status" value="1"/>
</dbReference>
<keyword evidence="6 8" id="KW-0472">Membrane</keyword>
<keyword evidence="5" id="KW-0406">Ion transport</keyword>
<evidence type="ECO:0000256" key="7">
    <source>
        <dbReference type="SAM" id="MobiDB-lite"/>
    </source>
</evidence>
<dbReference type="EMBL" id="JADGJD010001440">
    <property type="protein sequence ID" value="KAJ3042190.1"/>
    <property type="molecule type" value="Genomic_DNA"/>
</dbReference>
<feature type="compositionally biased region" description="Basic and acidic residues" evidence="7">
    <location>
        <begin position="20"/>
        <end position="31"/>
    </location>
</feature>
<gene>
    <name evidence="10" type="ORF">HK097_002106</name>
</gene>
<evidence type="ECO:0000313" key="10">
    <source>
        <dbReference type="EMBL" id="KAJ3042190.1"/>
    </source>
</evidence>
<evidence type="ECO:0000313" key="11">
    <source>
        <dbReference type="Proteomes" id="UP001212841"/>
    </source>
</evidence>
<dbReference type="PANTHER" id="PTHR31503:SF10">
    <property type="entry name" value="VNX1 PROTEIN"/>
    <property type="match status" value="1"/>
</dbReference>
<keyword evidence="11" id="KW-1185">Reference proteome</keyword>
<feature type="compositionally biased region" description="Polar residues" evidence="7">
    <location>
        <begin position="44"/>
        <end position="53"/>
    </location>
</feature>
<name>A0AAD5S5S0_9FUNG</name>
<evidence type="ECO:0000259" key="9">
    <source>
        <dbReference type="Pfam" id="PF01699"/>
    </source>
</evidence>
<sequence>MERISSQASAAGATSSPRLQPRDNRDRERHVAHTSGLSPYVQPRYSTNPSLVSSPRLRPDGGDEGDDGEGWLRRRNVNARTWHGDHRERPERERTTTTSTGVPLPPPLPHAPNSTVNIDSKRRGSFSAAGGSVVVQRHAHGTAASTVAGHGGGGGGHDHPNWSLKKSFAVLLACTVLYSLVAEVLIDSLDVVLGAEEGEFEDGSGKGGGSIGEKFLGVTIVAIVPTVTEFYNAIAFSINDNIALSLEIGSAYAMQVALLQIPVMVGFSVWMGLSGGGGSSESEMVGAFGGAAEAGVMRVGANRFMLPKSGRLEGGKVSRTVDDGFRMPFRKYMEIFRRGFGSSAATPHSHAEPLVASSPSTSFVASSNPDPQTKPKSLKPFTLIFPKWDIATILFAVFLLTFIFNEGRSDYFKGSVLCVVYLICLGSFWVEGR</sequence>
<comment type="subcellular location">
    <subcellularLocation>
        <location evidence="1">Endomembrane system</location>
        <topology evidence="1">Multi-pass membrane protein</topology>
    </subcellularLocation>
</comment>
<feature type="compositionally biased region" description="Basic and acidic residues" evidence="7">
    <location>
        <begin position="82"/>
        <end position="95"/>
    </location>
</feature>
<feature type="transmembrane region" description="Helical" evidence="8">
    <location>
        <begin position="411"/>
        <end position="430"/>
    </location>
</feature>
<dbReference type="GO" id="GO:0012505">
    <property type="term" value="C:endomembrane system"/>
    <property type="evidence" value="ECO:0007669"/>
    <property type="project" value="UniProtKB-SubCell"/>
</dbReference>
<feature type="compositionally biased region" description="Low complexity" evidence="7">
    <location>
        <begin position="1"/>
        <end position="16"/>
    </location>
</feature>
<evidence type="ECO:0000256" key="3">
    <source>
        <dbReference type="ARBA" id="ARBA00022692"/>
    </source>
</evidence>
<evidence type="ECO:0000256" key="4">
    <source>
        <dbReference type="ARBA" id="ARBA00022989"/>
    </source>
</evidence>
<comment type="caution">
    <text evidence="10">The sequence shown here is derived from an EMBL/GenBank/DDBJ whole genome shotgun (WGS) entry which is preliminary data.</text>
</comment>
<dbReference type="GO" id="GO:0016020">
    <property type="term" value="C:membrane"/>
    <property type="evidence" value="ECO:0007669"/>
    <property type="project" value="InterPro"/>
</dbReference>
<feature type="transmembrane region" description="Helical" evidence="8">
    <location>
        <begin position="384"/>
        <end position="405"/>
    </location>
</feature>
<feature type="transmembrane region" description="Helical" evidence="8">
    <location>
        <begin position="168"/>
        <end position="186"/>
    </location>
</feature>
<proteinExistence type="predicted"/>
<dbReference type="Pfam" id="PF01699">
    <property type="entry name" value="Na_Ca_ex"/>
    <property type="match status" value="1"/>
</dbReference>